<dbReference type="PANTHER" id="PTHR36848">
    <property type="entry name" value="DNA-BINDING PROTEIN (PUTATIVE SECRETED PROTEIN)-RELATED"/>
    <property type="match status" value="1"/>
</dbReference>
<keyword evidence="2" id="KW-0732">Signal</keyword>
<accession>A0A2W7NGP2</accession>
<evidence type="ECO:0000259" key="3">
    <source>
        <dbReference type="Pfam" id="PF22666"/>
    </source>
</evidence>
<protein>
    <submittedName>
        <fullName evidence="4">Alpha-L-rhamnosidase-like protein</fullName>
    </submittedName>
</protein>
<sequence length="925" mass="103225">MSPIIHQIKNIIRPTACTLLLASCFVTHAQTQAWPEVKKEMKPWSRWWWMGSAVDAANLSAEMNKYAAAGIGGMEITPIYGAKGFEDKYLPFLSDGWMNMLSHTLAVADSLGMGIDMNTGTGWPFGGPHIMLSEAASRLIIQKYSLAGGKTLTDPIKVDNPKQAPGAVLQSVVAYGSKNRVVDVTAHLDASGHLNWKAPKGEWTLYAAFAGKTLQVVKRPAPGGEGYTFDHFSKEALHKYLSRFDSAFAGKDAMVRNFFNDSYEVFGASWSPVFFDEFKTRRGYDLRLHLRELNGDGDSALMARIKCDYRQTMSDLVHDHFTVGWTQWAHAKGAGTKNQSHGSPANLLDLYATVDVPEIETFGGGEFPIPGYRRDSLDAKYSDTDPLFQKFASSGAHTTGKNLVSCETFTWLREHFKTSLMHMKPEVDQLFAAGVNHLFFHGTTFSPAEAGWPGWLFYASVHFGPTNSFWNHLDDMSDYITRCQSVLQSGSHDNDVLVYWPVYDIWQDASGMEKQLTVHNAHNWLHMQPVRDLMARGYSFDFVSDAQIEAITLKDGGLVTHQGVNPYKTIIVPEADYMPVATLKKLIELAHGGARVIFEKLPADVPGYHDLQRRRDVFRSMLSSLAFEKVNGLSLAQTGDGTVMLSSDLRKALDVVGVSCETLTDRGLRFMRRKANGGYYYFLTNLSDNAVDGDIPLCRSASSVVYMNPMNGKVGVAASRPQNNGMQVRVQLQPGESCILWLTDVLPQGTASWRYIDKTGTPIVITTPWQLQFVSGGPVLPQPVTLDTIRCWTRLGNNDMNRFSGVASYTTTFHLKKNAADYLLQLDQLYETARVYINDREVGVVWALPATLRVGEYLHNGDNTIRIEVANLMANRIRWMDQQGMSWRNFREINFVNIAYKPFDASKWDVQPSGVDAPVVLVPVE</sequence>
<dbReference type="EMBL" id="QKZK01000006">
    <property type="protein sequence ID" value="PZX18643.1"/>
    <property type="molecule type" value="Genomic_DNA"/>
</dbReference>
<feature type="domain" description="Beta-mannosidase-like galactose-binding" evidence="3">
    <location>
        <begin position="808"/>
        <end position="894"/>
    </location>
</feature>
<proteinExistence type="predicted"/>
<gene>
    <name evidence="4" type="ORF">LX69_01036</name>
</gene>
<dbReference type="Proteomes" id="UP000249239">
    <property type="component" value="Unassembled WGS sequence"/>
</dbReference>
<dbReference type="InterPro" id="IPR008979">
    <property type="entry name" value="Galactose-bd-like_sf"/>
</dbReference>
<dbReference type="SUPFAM" id="SSF49785">
    <property type="entry name" value="Galactose-binding domain-like"/>
    <property type="match status" value="1"/>
</dbReference>
<dbReference type="Pfam" id="PF22666">
    <property type="entry name" value="Glyco_hydro_2_N2"/>
    <property type="match status" value="1"/>
</dbReference>
<evidence type="ECO:0000256" key="2">
    <source>
        <dbReference type="SAM" id="SignalP"/>
    </source>
</evidence>
<dbReference type="Gene3D" id="2.60.120.260">
    <property type="entry name" value="Galactose-binding domain-like"/>
    <property type="match status" value="1"/>
</dbReference>
<dbReference type="InterPro" id="IPR054593">
    <property type="entry name" value="Beta-mannosidase-like_N2"/>
</dbReference>
<keyword evidence="5" id="KW-1185">Reference proteome</keyword>
<evidence type="ECO:0000313" key="4">
    <source>
        <dbReference type="EMBL" id="PZX18643.1"/>
    </source>
</evidence>
<comment type="caution">
    <text evidence="4">The sequence shown here is derived from an EMBL/GenBank/DDBJ whole genome shotgun (WGS) entry which is preliminary data.</text>
</comment>
<feature type="signal peptide" evidence="2">
    <location>
        <begin position="1"/>
        <end position="29"/>
    </location>
</feature>
<dbReference type="OrthoDB" id="9761519at2"/>
<dbReference type="InterPro" id="IPR053161">
    <property type="entry name" value="Ulvan_degrading_GH"/>
</dbReference>
<dbReference type="PANTHER" id="PTHR36848:SF2">
    <property type="entry name" value="SECRETED PROTEIN"/>
    <property type="match status" value="1"/>
</dbReference>
<dbReference type="GO" id="GO:0004553">
    <property type="term" value="F:hydrolase activity, hydrolyzing O-glycosyl compounds"/>
    <property type="evidence" value="ECO:0007669"/>
    <property type="project" value="UniProtKB-ARBA"/>
</dbReference>
<dbReference type="Pfam" id="PF17132">
    <property type="entry name" value="Glyco_hydro_106"/>
    <property type="match status" value="2"/>
</dbReference>
<organism evidence="4 5">
    <name type="scientific">Breznakibacter xylanolyticus</name>
    <dbReference type="NCBI Taxonomy" id="990"/>
    <lineage>
        <taxon>Bacteria</taxon>
        <taxon>Pseudomonadati</taxon>
        <taxon>Bacteroidota</taxon>
        <taxon>Bacteroidia</taxon>
        <taxon>Marinilabiliales</taxon>
        <taxon>Marinilabiliaceae</taxon>
        <taxon>Breznakibacter</taxon>
    </lineage>
</organism>
<keyword evidence="1" id="KW-0378">Hydrolase</keyword>
<dbReference type="NCBIfam" id="NF045579">
    <property type="entry name" value="rhamnoside_JR"/>
    <property type="match status" value="1"/>
</dbReference>
<reference evidence="4 5" key="1">
    <citation type="submission" date="2018-06" db="EMBL/GenBank/DDBJ databases">
        <title>Genomic Encyclopedia of Archaeal and Bacterial Type Strains, Phase II (KMG-II): from individual species to whole genera.</title>
        <authorList>
            <person name="Goeker M."/>
        </authorList>
    </citation>
    <scope>NUCLEOTIDE SEQUENCE [LARGE SCALE GENOMIC DNA]</scope>
    <source>
        <strain evidence="4 5">DSM 6779</strain>
    </source>
</reference>
<evidence type="ECO:0000313" key="5">
    <source>
        <dbReference type="Proteomes" id="UP000249239"/>
    </source>
</evidence>
<evidence type="ECO:0000256" key="1">
    <source>
        <dbReference type="ARBA" id="ARBA00022801"/>
    </source>
</evidence>
<name>A0A2W7NGP2_9BACT</name>
<dbReference type="RefSeq" id="WP_111444775.1">
    <property type="nucleotide sequence ID" value="NZ_QKZK01000006.1"/>
</dbReference>
<dbReference type="AlphaFoldDB" id="A0A2W7NGP2"/>
<feature type="chain" id="PRO_5016136418" evidence="2">
    <location>
        <begin position="30"/>
        <end position="925"/>
    </location>
</feature>